<name>A0A0C3QCL3_9AGAM</name>
<keyword evidence="2" id="KW-1185">Reference proteome</keyword>
<dbReference type="Gene3D" id="1.10.472.50">
    <property type="entry name" value="HD-domain/PDEase-like"/>
    <property type="match status" value="1"/>
</dbReference>
<dbReference type="PANTHER" id="PTHR21174:SF0">
    <property type="entry name" value="HD PHOSPHOHYDROLASE FAMILY PROTEIN-RELATED"/>
    <property type="match status" value="1"/>
</dbReference>
<sequence length="220" mass="25035">MNNFNAKILTFLNELDPRKEGSTGALSAKWSERIVASYTEDHRFYHTLAHLEVMWANLGIGKEEADWWSSDQELVLKLAILFHDIIYDPRANDNEEKSNELFIAFAQDANLTSSITHAVSQTILATIKHRLPDAPYTPCLPFFLDLDLEVLSRPRSSYGAYATAIRQEYIHVPEPDFRVGRTAVLQNLGAGDIYFTEVCKKLWTQEAKDNIAREIAELCT</sequence>
<dbReference type="HOGENOM" id="CLU_051795_2_0_1"/>
<protein>
    <recommendedName>
        <fullName evidence="3">HD domain-containing protein</fullName>
    </recommendedName>
</protein>
<reference evidence="1 2" key="1">
    <citation type="submission" date="2014-04" db="EMBL/GenBank/DDBJ databases">
        <authorList>
            <consortium name="DOE Joint Genome Institute"/>
            <person name="Kuo A."/>
            <person name="Girlanda M."/>
            <person name="Perotto S."/>
            <person name="Kohler A."/>
            <person name="Nagy L.G."/>
            <person name="Floudas D."/>
            <person name="Copeland A."/>
            <person name="Barry K.W."/>
            <person name="Cichocki N."/>
            <person name="Veneault-Fourrey C."/>
            <person name="LaButti K."/>
            <person name="Lindquist E.A."/>
            <person name="Lipzen A."/>
            <person name="Lundell T."/>
            <person name="Morin E."/>
            <person name="Murat C."/>
            <person name="Sun H."/>
            <person name="Tunlid A."/>
            <person name="Henrissat B."/>
            <person name="Grigoriev I.V."/>
            <person name="Hibbett D.S."/>
            <person name="Martin F."/>
            <person name="Nordberg H.P."/>
            <person name="Cantor M.N."/>
            <person name="Hua S.X."/>
        </authorList>
    </citation>
    <scope>NUCLEOTIDE SEQUENCE [LARGE SCALE GENOMIC DNA]</scope>
    <source>
        <strain evidence="1 2">MUT 4182</strain>
    </source>
</reference>
<dbReference type="OrthoDB" id="330671at2759"/>
<evidence type="ECO:0008006" key="3">
    <source>
        <dbReference type="Google" id="ProtNLM"/>
    </source>
</evidence>
<evidence type="ECO:0000313" key="2">
    <source>
        <dbReference type="Proteomes" id="UP000054248"/>
    </source>
</evidence>
<dbReference type="PANTHER" id="PTHR21174">
    <property type="match status" value="1"/>
</dbReference>
<dbReference type="PIRSF" id="PIRSF035170">
    <property type="entry name" value="HD_phosphohydro"/>
    <property type="match status" value="1"/>
</dbReference>
<dbReference type="SUPFAM" id="SSF109604">
    <property type="entry name" value="HD-domain/PDEase-like"/>
    <property type="match status" value="1"/>
</dbReference>
<dbReference type="InterPro" id="IPR009218">
    <property type="entry name" value="HD_phosphohydro"/>
</dbReference>
<dbReference type="AlphaFoldDB" id="A0A0C3QCL3"/>
<organism evidence="1 2">
    <name type="scientific">Tulasnella calospora MUT 4182</name>
    <dbReference type="NCBI Taxonomy" id="1051891"/>
    <lineage>
        <taxon>Eukaryota</taxon>
        <taxon>Fungi</taxon>
        <taxon>Dikarya</taxon>
        <taxon>Basidiomycota</taxon>
        <taxon>Agaricomycotina</taxon>
        <taxon>Agaricomycetes</taxon>
        <taxon>Cantharellales</taxon>
        <taxon>Tulasnellaceae</taxon>
        <taxon>Tulasnella</taxon>
    </lineage>
</organism>
<reference evidence="2" key="2">
    <citation type="submission" date="2015-01" db="EMBL/GenBank/DDBJ databases">
        <title>Evolutionary Origins and Diversification of the Mycorrhizal Mutualists.</title>
        <authorList>
            <consortium name="DOE Joint Genome Institute"/>
            <consortium name="Mycorrhizal Genomics Consortium"/>
            <person name="Kohler A."/>
            <person name="Kuo A."/>
            <person name="Nagy L.G."/>
            <person name="Floudas D."/>
            <person name="Copeland A."/>
            <person name="Barry K.W."/>
            <person name="Cichocki N."/>
            <person name="Veneault-Fourrey C."/>
            <person name="LaButti K."/>
            <person name="Lindquist E.A."/>
            <person name="Lipzen A."/>
            <person name="Lundell T."/>
            <person name="Morin E."/>
            <person name="Murat C."/>
            <person name="Riley R."/>
            <person name="Ohm R."/>
            <person name="Sun H."/>
            <person name="Tunlid A."/>
            <person name="Henrissat B."/>
            <person name="Grigoriev I.V."/>
            <person name="Hibbett D.S."/>
            <person name="Martin F."/>
        </authorList>
    </citation>
    <scope>NUCLEOTIDE SEQUENCE [LARGE SCALE GENOMIC DNA]</scope>
    <source>
        <strain evidence="2">MUT 4182</strain>
    </source>
</reference>
<evidence type="ECO:0000313" key="1">
    <source>
        <dbReference type="EMBL" id="KIO28490.1"/>
    </source>
</evidence>
<proteinExistence type="predicted"/>
<gene>
    <name evidence="1" type="ORF">M407DRAFT_243011</name>
</gene>
<dbReference type="Proteomes" id="UP000054248">
    <property type="component" value="Unassembled WGS sequence"/>
</dbReference>
<accession>A0A0C3QCL3</accession>
<dbReference type="EMBL" id="KN822994">
    <property type="protein sequence ID" value="KIO28490.1"/>
    <property type="molecule type" value="Genomic_DNA"/>
</dbReference>